<proteinExistence type="predicted"/>
<reference evidence="1" key="2">
    <citation type="submission" date="2021-08" db="EMBL/GenBank/DDBJ databases">
        <authorList>
            <person name="Tani A."/>
            <person name="Ola A."/>
            <person name="Ogura Y."/>
            <person name="Katsura K."/>
            <person name="Hayashi T."/>
        </authorList>
    </citation>
    <scope>NUCLEOTIDE SEQUENCE</scope>
    <source>
        <strain evidence="1">DSM 23674</strain>
    </source>
</reference>
<organism evidence="1 2">
    <name type="scientific">Methylobacterium thuringiense</name>
    <dbReference type="NCBI Taxonomy" id="1003091"/>
    <lineage>
        <taxon>Bacteria</taxon>
        <taxon>Pseudomonadati</taxon>
        <taxon>Pseudomonadota</taxon>
        <taxon>Alphaproteobacteria</taxon>
        <taxon>Hyphomicrobiales</taxon>
        <taxon>Methylobacteriaceae</taxon>
        <taxon>Methylobacterium</taxon>
    </lineage>
</organism>
<evidence type="ECO:0008006" key="3">
    <source>
        <dbReference type="Google" id="ProtNLM"/>
    </source>
</evidence>
<protein>
    <recommendedName>
        <fullName evidence="3">NUDIX hydrolase</fullName>
    </recommendedName>
</protein>
<dbReference type="RefSeq" id="WP_147814665.1">
    <property type="nucleotide sequence ID" value="NZ_BPRA01000012.1"/>
</dbReference>
<dbReference type="Gene3D" id="3.90.79.10">
    <property type="entry name" value="Nucleoside Triphosphate Pyrophosphohydrolase"/>
    <property type="match status" value="1"/>
</dbReference>
<evidence type="ECO:0000313" key="2">
    <source>
        <dbReference type="Proteomes" id="UP001055101"/>
    </source>
</evidence>
<keyword evidence="2" id="KW-1185">Reference proteome</keyword>
<accession>A0ABQ4TNP5</accession>
<name>A0ABQ4TNP5_9HYPH</name>
<dbReference type="Proteomes" id="UP001055101">
    <property type="component" value="Unassembled WGS sequence"/>
</dbReference>
<gene>
    <name evidence="1" type="ORF">EKPJFOCH_2752</name>
</gene>
<evidence type="ECO:0000313" key="1">
    <source>
        <dbReference type="EMBL" id="GJE56252.1"/>
    </source>
</evidence>
<reference evidence="1" key="1">
    <citation type="journal article" date="2021" name="Front. Microbiol.">
        <title>Comprehensive Comparative Genomics and Phenotyping of Methylobacterium Species.</title>
        <authorList>
            <person name="Alessa O."/>
            <person name="Ogura Y."/>
            <person name="Fujitani Y."/>
            <person name="Takami H."/>
            <person name="Hayashi T."/>
            <person name="Sahin N."/>
            <person name="Tani A."/>
        </authorList>
    </citation>
    <scope>NUCLEOTIDE SEQUENCE</scope>
    <source>
        <strain evidence="1">DSM 23674</strain>
    </source>
</reference>
<dbReference type="SUPFAM" id="SSF55811">
    <property type="entry name" value="Nudix"/>
    <property type="match status" value="1"/>
</dbReference>
<dbReference type="InterPro" id="IPR015797">
    <property type="entry name" value="NUDIX_hydrolase-like_dom_sf"/>
</dbReference>
<sequence>MSEGARHGFTLSRLAIVSARLVAHDWAWARENAEAIDRNWRRRVSEKPAMFDGTVLLSPGCTIRDGACAVTFFETRFSRFLASRDLGSPDASVFNAFSAIVPHTADGAILLGEMAAHTANAGQVYFPCGTPDRDDVRAGGLVDLAGSAARELLEETGLALPDGAETAPWVLLRGEGQLAFLRPVRFAASADALLTRVEAHRRQEQEPELGRLVVVRGAADIDPARMPGFVRAYLEDALAQR</sequence>
<comment type="caution">
    <text evidence="1">The sequence shown here is derived from an EMBL/GenBank/DDBJ whole genome shotgun (WGS) entry which is preliminary data.</text>
</comment>
<dbReference type="EMBL" id="BPRA01000012">
    <property type="protein sequence ID" value="GJE56252.1"/>
    <property type="molecule type" value="Genomic_DNA"/>
</dbReference>